<reference evidence="2 3" key="1">
    <citation type="journal article" date="2020" name="Nature">
        <title>Six reference-quality genomes reveal evolution of bat adaptations.</title>
        <authorList>
            <person name="Jebb D."/>
            <person name="Huang Z."/>
            <person name="Pippel M."/>
            <person name="Hughes G.M."/>
            <person name="Lavrichenko K."/>
            <person name="Devanna P."/>
            <person name="Winkler S."/>
            <person name="Jermiin L.S."/>
            <person name="Skirmuntt E.C."/>
            <person name="Katzourakis A."/>
            <person name="Burkitt-Gray L."/>
            <person name="Ray D.A."/>
            <person name="Sullivan K.A.M."/>
            <person name="Roscito J.G."/>
            <person name="Kirilenko B.M."/>
            <person name="Davalos L.M."/>
            <person name="Corthals A.P."/>
            <person name="Power M.L."/>
            <person name="Jones G."/>
            <person name="Ransome R.D."/>
            <person name="Dechmann D.K.N."/>
            <person name="Locatelli A.G."/>
            <person name="Puechmaille S.J."/>
            <person name="Fedrigo O."/>
            <person name="Jarvis E.D."/>
            <person name="Hiller M."/>
            <person name="Vernes S.C."/>
            <person name="Myers E.W."/>
            <person name="Teeling E.C."/>
        </authorList>
    </citation>
    <scope>NUCLEOTIDE SEQUENCE [LARGE SCALE GENOMIC DNA]</scope>
    <source>
        <strain evidence="2">MMyoMyo1</strain>
        <tissue evidence="2">Flight muscle</tissue>
    </source>
</reference>
<dbReference type="EMBL" id="JABWUV010000061">
    <property type="protein sequence ID" value="KAF6267113.1"/>
    <property type="molecule type" value="Genomic_DNA"/>
</dbReference>
<feature type="region of interest" description="Disordered" evidence="1">
    <location>
        <begin position="87"/>
        <end position="122"/>
    </location>
</feature>
<proteinExistence type="predicted"/>
<name>A0A7J7QTK3_MYOMY</name>
<dbReference type="VEuPathDB" id="HostDB:LOC118659599"/>
<evidence type="ECO:0000313" key="2">
    <source>
        <dbReference type="EMBL" id="KAF6267113.1"/>
    </source>
</evidence>
<feature type="region of interest" description="Disordered" evidence="1">
    <location>
        <begin position="35"/>
        <end position="56"/>
    </location>
</feature>
<comment type="caution">
    <text evidence="2">The sequence shown here is derived from an EMBL/GenBank/DDBJ whole genome shotgun (WGS) entry which is preliminary data.</text>
</comment>
<evidence type="ECO:0000256" key="1">
    <source>
        <dbReference type="SAM" id="MobiDB-lite"/>
    </source>
</evidence>
<protein>
    <submittedName>
        <fullName evidence="2">Uncharacterized protein</fullName>
    </submittedName>
</protein>
<feature type="compositionally biased region" description="Basic and acidic residues" evidence="1">
    <location>
        <begin position="103"/>
        <end position="122"/>
    </location>
</feature>
<keyword evidence="3" id="KW-1185">Reference proteome</keyword>
<sequence length="136" mass="14596">MEGCRGSSRLPDVSLPALTSLGRFEVLATTLLRTKTRHLPGSASGPRRFTGSERRRWALTEETGQVDGTCSEQEARIPAGPGAHVHLDASCVAHPPPPPPHLSLREEECGGRGPGKKETKETAKMKVMCRPLTCGC</sequence>
<dbReference type="AlphaFoldDB" id="A0A7J7QTK3"/>
<organism evidence="2 3">
    <name type="scientific">Myotis myotis</name>
    <name type="common">Greater mouse-eared bat</name>
    <name type="synonym">Vespertilio myotis</name>
    <dbReference type="NCBI Taxonomy" id="51298"/>
    <lineage>
        <taxon>Eukaryota</taxon>
        <taxon>Metazoa</taxon>
        <taxon>Chordata</taxon>
        <taxon>Craniata</taxon>
        <taxon>Vertebrata</taxon>
        <taxon>Euteleostomi</taxon>
        <taxon>Mammalia</taxon>
        <taxon>Eutheria</taxon>
        <taxon>Laurasiatheria</taxon>
        <taxon>Chiroptera</taxon>
        <taxon>Yangochiroptera</taxon>
        <taxon>Vespertilionidae</taxon>
        <taxon>Myotis</taxon>
    </lineage>
</organism>
<accession>A0A7J7QTK3</accession>
<dbReference type="Proteomes" id="UP000527355">
    <property type="component" value="Unassembled WGS sequence"/>
</dbReference>
<evidence type="ECO:0000313" key="3">
    <source>
        <dbReference type="Proteomes" id="UP000527355"/>
    </source>
</evidence>
<gene>
    <name evidence="2" type="ORF">mMyoMyo1_011835</name>
</gene>